<keyword evidence="2" id="KW-1185">Reference proteome</keyword>
<evidence type="ECO:0000313" key="1">
    <source>
        <dbReference type="EMBL" id="KDR13053.1"/>
    </source>
</evidence>
<protein>
    <submittedName>
        <fullName evidence="1">Uncharacterized protein</fullName>
    </submittedName>
</protein>
<gene>
    <name evidence="1" type="ORF">L798_12996</name>
</gene>
<organism evidence="1 2">
    <name type="scientific">Zootermopsis nevadensis</name>
    <name type="common">Dampwood termite</name>
    <dbReference type="NCBI Taxonomy" id="136037"/>
    <lineage>
        <taxon>Eukaryota</taxon>
        <taxon>Metazoa</taxon>
        <taxon>Ecdysozoa</taxon>
        <taxon>Arthropoda</taxon>
        <taxon>Hexapoda</taxon>
        <taxon>Insecta</taxon>
        <taxon>Pterygota</taxon>
        <taxon>Neoptera</taxon>
        <taxon>Polyneoptera</taxon>
        <taxon>Dictyoptera</taxon>
        <taxon>Blattodea</taxon>
        <taxon>Blattoidea</taxon>
        <taxon>Termitoidae</taxon>
        <taxon>Termopsidae</taxon>
        <taxon>Zootermopsis</taxon>
    </lineage>
</organism>
<dbReference type="InParanoid" id="A0A067QT17"/>
<name>A0A067QT17_ZOONE</name>
<dbReference type="Proteomes" id="UP000027135">
    <property type="component" value="Unassembled WGS sequence"/>
</dbReference>
<dbReference type="EMBL" id="KK852976">
    <property type="protein sequence ID" value="KDR13053.1"/>
    <property type="molecule type" value="Genomic_DNA"/>
</dbReference>
<reference evidence="1 2" key="1">
    <citation type="journal article" date="2014" name="Nat. Commun.">
        <title>Molecular traces of alternative social organization in a termite genome.</title>
        <authorList>
            <person name="Terrapon N."/>
            <person name="Li C."/>
            <person name="Robertson H.M."/>
            <person name="Ji L."/>
            <person name="Meng X."/>
            <person name="Booth W."/>
            <person name="Chen Z."/>
            <person name="Childers C.P."/>
            <person name="Glastad K.M."/>
            <person name="Gokhale K."/>
            <person name="Gowin J."/>
            <person name="Gronenberg W."/>
            <person name="Hermansen R.A."/>
            <person name="Hu H."/>
            <person name="Hunt B.G."/>
            <person name="Huylmans A.K."/>
            <person name="Khalil S.M."/>
            <person name="Mitchell R.D."/>
            <person name="Munoz-Torres M.C."/>
            <person name="Mustard J.A."/>
            <person name="Pan H."/>
            <person name="Reese J.T."/>
            <person name="Scharf M.E."/>
            <person name="Sun F."/>
            <person name="Vogel H."/>
            <person name="Xiao J."/>
            <person name="Yang W."/>
            <person name="Yang Z."/>
            <person name="Yang Z."/>
            <person name="Zhou J."/>
            <person name="Zhu J."/>
            <person name="Brent C.S."/>
            <person name="Elsik C.G."/>
            <person name="Goodisman M.A."/>
            <person name="Liberles D.A."/>
            <person name="Roe R.M."/>
            <person name="Vargo E.L."/>
            <person name="Vilcinskas A."/>
            <person name="Wang J."/>
            <person name="Bornberg-Bauer E."/>
            <person name="Korb J."/>
            <person name="Zhang G."/>
            <person name="Liebig J."/>
        </authorList>
    </citation>
    <scope>NUCLEOTIDE SEQUENCE [LARGE SCALE GENOMIC DNA]</scope>
    <source>
        <tissue evidence="1">Whole organism</tissue>
    </source>
</reference>
<proteinExistence type="predicted"/>
<dbReference type="AlphaFoldDB" id="A0A067QT17"/>
<sequence>MRCMPNSMNASLCLCRTRPLSHPVAACHFVCTNRPLQESVSAAKSLPYMLSVAPQLFRDGMSEPCHTWDQSVQTPSHAHTAFVRERVHQRQSDRGRFCKASIGEF</sequence>
<evidence type="ECO:0000313" key="2">
    <source>
        <dbReference type="Proteomes" id="UP000027135"/>
    </source>
</evidence>
<accession>A0A067QT17</accession>